<dbReference type="RefSeq" id="WP_075978758.1">
    <property type="nucleotide sequence ID" value="NZ_MKQR01000032.1"/>
</dbReference>
<dbReference type="PANTHER" id="PTHR42951:SF4">
    <property type="entry name" value="ACYL-COENZYME A THIOESTERASE MBLAC2"/>
    <property type="match status" value="1"/>
</dbReference>
<dbReference type="OrthoDB" id="2273115at2"/>
<dbReference type="InterPro" id="IPR050855">
    <property type="entry name" value="NDM-1-like"/>
</dbReference>
<evidence type="ECO:0000259" key="1">
    <source>
        <dbReference type="SMART" id="SM00849"/>
    </source>
</evidence>
<dbReference type="EMBL" id="MKQR01000032">
    <property type="protein sequence ID" value="OLR89575.1"/>
    <property type="molecule type" value="Genomic_DNA"/>
</dbReference>
<organism evidence="2 3">
    <name type="scientific">Actinokineospora bangkokensis</name>
    <dbReference type="NCBI Taxonomy" id="1193682"/>
    <lineage>
        <taxon>Bacteria</taxon>
        <taxon>Bacillati</taxon>
        <taxon>Actinomycetota</taxon>
        <taxon>Actinomycetes</taxon>
        <taxon>Pseudonocardiales</taxon>
        <taxon>Pseudonocardiaceae</taxon>
        <taxon>Actinokineospora</taxon>
    </lineage>
</organism>
<evidence type="ECO:0000313" key="3">
    <source>
        <dbReference type="Proteomes" id="UP000186040"/>
    </source>
</evidence>
<keyword evidence="2" id="KW-0378">Hydrolase</keyword>
<dbReference type="STRING" id="1193682.BJP25_05755"/>
<dbReference type="Gene3D" id="3.60.15.10">
    <property type="entry name" value="Ribonuclease Z/Hydroxyacylglutathione hydrolase-like"/>
    <property type="match status" value="1"/>
</dbReference>
<dbReference type="Pfam" id="PF00753">
    <property type="entry name" value="Lactamase_B"/>
    <property type="match status" value="1"/>
</dbReference>
<feature type="domain" description="Metallo-beta-lactamase" evidence="1">
    <location>
        <begin position="19"/>
        <end position="200"/>
    </location>
</feature>
<dbReference type="SUPFAM" id="SSF56281">
    <property type="entry name" value="Metallo-hydrolase/oxidoreductase"/>
    <property type="match status" value="1"/>
</dbReference>
<comment type="caution">
    <text evidence="2">The sequence shown here is derived from an EMBL/GenBank/DDBJ whole genome shotgun (WGS) entry which is preliminary data.</text>
</comment>
<dbReference type="InterPro" id="IPR036866">
    <property type="entry name" value="RibonucZ/Hydroxyglut_hydro"/>
</dbReference>
<dbReference type="GO" id="GO:0016787">
    <property type="term" value="F:hydrolase activity"/>
    <property type="evidence" value="ECO:0007669"/>
    <property type="project" value="UniProtKB-KW"/>
</dbReference>
<dbReference type="CDD" id="cd16282">
    <property type="entry name" value="metallo-hydrolase-like_MBL-fold"/>
    <property type="match status" value="1"/>
</dbReference>
<proteinExistence type="predicted"/>
<sequence>MRWIELADGVLACRHDDLDLTLGLVVGARRCLVVDTGTDAEHGARWAAAVRAVTPLPWDVVITHAHWDHHLGTSAFLPAPVWAHPAARHEVEHGTAAQVAEWSEREPRRADRLAAAPVVLPDREVRDRVELDLGGRSVELLHLGPGHTPGDVLVRAGDVLFAGDLVEQGAPPAVGPDADVASWVAVLGRIGSPRVVVPGHGEPVDTAFVAAQRAELARLVR</sequence>
<dbReference type="SMART" id="SM00849">
    <property type="entry name" value="Lactamase_B"/>
    <property type="match status" value="1"/>
</dbReference>
<name>A0A1Q9LC43_9PSEU</name>
<accession>A0A1Q9LC43</accession>
<reference evidence="2 3" key="1">
    <citation type="submission" date="2016-10" db="EMBL/GenBank/DDBJ databases">
        <title>The Draft Genome Sequence of Actinokineospora bangkokensis 44EHWT reveals the biosynthetic pathway of antifungal compounds Thailandins with unusual extender unit butylmalonyl-CoA.</title>
        <authorList>
            <person name="Greule A."/>
            <person name="Intra B."/>
            <person name="Flemming S."/>
            <person name="Rommel M.G."/>
            <person name="Panbangred W."/>
            <person name="Bechthold A."/>
        </authorList>
    </citation>
    <scope>NUCLEOTIDE SEQUENCE [LARGE SCALE GENOMIC DNA]</scope>
    <source>
        <strain evidence="2 3">44EHW</strain>
    </source>
</reference>
<gene>
    <name evidence="2" type="ORF">BJP25_05755</name>
</gene>
<protein>
    <submittedName>
        <fullName evidence="2">MBL fold metallo-hydrolase</fullName>
    </submittedName>
</protein>
<evidence type="ECO:0000313" key="2">
    <source>
        <dbReference type="EMBL" id="OLR89575.1"/>
    </source>
</evidence>
<dbReference type="PANTHER" id="PTHR42951">
    <property type="entry name" value="METALLO-BETA-LACTAMASE DOMAIN-CONTAINING"/>
    <property type="match status" value="1"/>
</dbReference>
<dbReference type="InterPro" id="IPR001279">
    <property type="entry name" value="Metallo-B-lactamas"/>
</dbReference>
<dbReference type="AlphaFoldDB" id="A0A1Q9LC43"/>
<keyword evidence="3" id="KW-1185">Reference proteome</keyword>
<dbReference type="Proteomes" id="UP000186040">
    <property type="component" value="Unassembled WGS sequence"/>
</dbReference>